<reference evidence="8 9" key="1">
    <citation type="submission" date="2020-08" db="EMBL/GenBank/DDBJ databases">
        <authorList>
            <person name="Newling K."/>
            <person name="Davey J."/>
            <person name="Forrester S."/>
        </authorList>
    </citation>
    <scope>NUCLEOTIDE SEQUENCE [LARGE SCALE GENOMIC DNA]</scope>
    <source>
        <strain evidence="9">Crithidia deanei Carvalho (ATCC PRA-265)</strain>
    </source>
</reference>
<dbReference type="Gene3D" id="3.90.180.10">
    <property type="entry name" value="Medium-chain alcohol dehydrogenases, catalytic domain"/>
    <property type="match status" value="1"/>
</dbReference>
<keyword evidence="3 6" id="KW-0479">Metal-binding</keyword>
<dbReference type="PANTHER" id="PTHR42813">
    <property type="entry name" value="ZINC-TYPE ALCOHOL DEHYDROGENASE-LIKE"/>
    <property type="match status" value="1"/>
</dbReference>
<evidence type="ECO:0000256" key="1">
    <source>
        <dbReference type="ARBA" id="ARBA00001947"/>
    </source>
</evidence>
<dbReference type="SUPFAM" id="SSF51735">
    <property type="entry name" value="NAD(P)-binding Rossmann-fold domains"/>
    <property type="match status" value="1"/>
</dbReference>
<protein>
    <submittedName>
        <fullName evidence="8">Alcohol dehydrogenase GroES-like domain/Zinc-binding dehydrogenase, putative</fullName>
    </submittedName>
</protein>
<evidence type="ECO:0000256" key="4">
    <source>
        <dbReference type="ARBA" id="ARBA00022833"/>
    </source>
</evidence>
<evidence type="ECO:0000313" key="8">
    <source>
        <dbReference type="EMBL" id="CAD2212791.1"/>
    </source>
</evidence>
<dbReference type="InterPro" id="IPR013154">
    <property type="entry name" value="ADH-like_N"/>
</dbReference>
<evidence type="ECO:0000313" key="9">
    <source>
        <dbReference type="Proteomes" id="UP000515908"/>
    </source>
</evidence>
<dbReference type="AlphaFoldDB" id="S9UWX1"/>
<dbReference type="VEuPathDB" id="TriTrypDB:ADEAN_000020300"/>
<keyword evidence="9" id="KW-1185">Reference proteome</keyword>
<evidence type="ECO:0000259" key="7">
    <source>
        <dbReference type="SMART" id="SM00829"/>
    </source>
</evidence>
<keyword evidence="4 6" id="KW-0862">Zinc</keyword>
<evidence type="ECO:0000256" key="5">
    <source>
        <dbReference type="ARBA" id="ARBA00023002"/>
    </source>
</evidence>
<dbReference type="Pfam" id="PF00107">
    <property type="entry name" value="ADH_zinc_N"/>
    <property type="match status" value="1"/>
</dbReference>
<dbReference type="Gene3D" id="3.40.50.720">
    <property type="entry name" value="NAD(P)-binding Rossmann-like Domain"/>
    <property type="match status" value="1"/>
</dbReference>
<dbReference type="EMBL" id="LR877145">
    <property type="protein sequence ID" value="CAD2212791.1"/>
    <property type="molecule type" value="Genomic_DNA"/>
</dbReference>
<comment type="similarity">
    <text evidence="2 6">Belongs to the zinc-containing alcohol dehydrogenase family.</text>
</comment>
<feature type="domain" description="Enoyl reductase (ER)" evidence="7">
    <location>
        <begin position="23"/>
        <end position="356"/>
    </location>
</feature>
<accession>S9UWX1</accession>
<organism evidence="8 9">
    <name type="scientific">Angomonas deanei</name>
    <dbReference type="NCBI Taxonomy" id="59799"/>
    <lineage>
        <taxon>Eukaryota</taxon>
        <taxon>Discoba</taxon>
        <taxon>Euglenozoa</taxon>
        <taxon>Kinetoplastea</taxon>
        <taxon>Metakinetoplastina</taxon>
        <taxon>Trypanosomatida</taxon>
        <taxon>Trypanosomatidae</taxon>
        <taxon>Strigomonadinae</taxon>
        <taxon>Angomonas</taxon>
    </lineage>
</organism>
<dbReference type="InterPro" id="IPR036291">
    <property type="entry name" value="NAD(P)-bd_dom_sf"/>
</dbReference>
<dbReference type="InterPro" id="IPR011032">
    <property type="entry name" value="GroES-like_sf"/>
</dbReference>
<evidence type="ECO:0000256" key="3">
    <source>
        <dbReference type="ARBA" id="ARBA00022723"/>
    </source>
</evidence>
<dbReference type="Proteomes" id="UP000515908">
    <property type="component" value="Chromosome 01"/>
</dbReference>
<dbReference type="InterPro" id="IPR002328">
    <property type="entry name" value="ADH_Zn_CS"/>
</dbReference>
<dbReference type="Pfam" id="PF08240">
    <property type="entry name" value="ADH_N"/>
    <property type="match status" value="1"/>
</dbReference>
<dbReference type="PANTHER" id="PTHR42813:SF4">
    <property type="entry name" value="NADP-DEPENDENT ISOPROPANOL DEHYDROGENASE"/>
    <property type="match status" value="1"/>
</dbReference>
<evidence type="ECO:0000256" key="6">
    <source>
        <dbReference type="RuleBase" id="RU361277"/>
    </source>
</evidence>
<dbReference type="OrthoDB" id="256333at2759"/>
<dbReference type="GO" id="GO:0008270">
    <property type="term" value="F:zinc ion binding"/>
    <property type="evidence" value="ECO:0007669"/>
    <property type="project" value="InterPro"/>
</dbReference>
<name>S9UWX1_9TRYP</name>
<sequence length="362" mass="38272">MFQRSITRLLPKTIKAAVFKKAGDISLDEKPMPVPKLGEALIQITTTTICGSDIHLRSGETAAQVGVTVGHEPIGKVVQLGEGVTGFEVGQRVLCGAITPCGTCSSCQEGMGTQCGGPAQGCKLGFSLDGSQAEYMIVPHANYNLTSIPKNLTDEQVLSVPDILSTGLLGSEYGDVRVGDTVVVFAQGPIGLCAVAGARLMGATTIIAVDGLENRLEMSKKMGADHTLNYNKCNPVEEVLRLTEGRGADVAIEALGSQVTFDQALRSIKPGGRLSSLGVYAHDINVSVAMEGLAMGMSAKQVSFGLCPGGRERLRRLLNAVQSGRVNMEGLVTHRFKLDEIEKAYDLFANQRDGVLKIAITP</sequence>
<dbReference type="InterPro" id="IPR013149">
    <property type="entry name" value="ADH-like_C"/>
</dbReference>
<dbReference type="SMART" id="SM00829">
    <property type="entry name" value="PKS_ER"/>
    <property type="match status" value="1"/>
</dbReference>
<evidence type="ECO:0000256" key="2">
    <source>
        <dbReference type="ARBA" id="ARBA00008072"/>
    </source>
</evidence>
<proteinExistence type="inferred from homology"/>
<dbReference type="PROSITE" id="PS00059">
    <property type="entry name" value="ADH_ZINC"/>
    <property type="match status" value="1"/>
</dbReference>
<keyword evidence="5" id="KW-0560">Oxidoreductase</keyword>
<comment type="cofactor">
    <cofactor evidence="1 6">
        <name>Zn(2+)</name>
        <dbReference type="ChEBI" id="CHEBI:29105"/>
    </cofactor>
</comment>
<dbReference type="GO" id="GO:0016491">
    <property type="term" value="F:oxidoreductase activity"/>
    <property type="evidence" value="ECO:0007669"/>
    <property type="project" value="UniProtKB-KW"/>
</dbReference>
<gene>
    <name evidence="8" type="ORF">ADEAN_000020300</name>
</gene>
<dbReference type="InterPro" id="IPR020843">
    <property type="entry name" value="ER"/>
</dbReference>
<dbReference type="SUPFAM" id="SSF50129">
    <property type="entry name" value="GroES-like"/>
    <property type="match status" value="1"/>
</dbReference>